<dbReference type="FunFam" id="2.30.180.10:FF:000037">
    <property type="entry name" value="Uncharacterized protein, isoform A"/>
    <property type="match status" value="1"/>
</dbReference>
<feature type="domain" description="FAS1" evidence="3">
    <location>
        <begin position="268"/>
        <end position="402"/>
    </location>
</feature>
<dbReference type="PROSITE" id="PS50213">
    <property type="entry name" value="FAS1"/>
    <property type="match status" value="2"/>
</dbReference>
<feature type="compositionally biased region" description="Low complexity" evidence="1">
    <location>
        <begin position="158"/>
        <end position="184"/>
    </location>
</feature>
<dbReference type="GO" id="GO:0005615">
    <property type="term" value="C:extracellular space"/>
    <property type="evidence" value="ECO:0007669"/>
    <property type="project" value="TreeGrafter"/>
</dbReference>
<dbReference type="PANTHER" id="PTHR10900">
    <property type="entry name" value="PERIOSTIN-RELATED"/>
    <property type="match status" value="1"/>
</dbReference>
<dbReference type="GO" id="GO:0007155">
    <property type="term" value="P:cell adhesion"/>
    <property type="evidence" value="ECO:0007669"/>
    <property type="project" value="TreeGrafter"/>
</dbReference>
<dbReference type="InterPro" id="IPR000782">
    <property type="entry name" value="FAS1_domain"/>
</dbReference>
<dbReference type="Gene3D" id="2.30.180.10">
    <property type="entry name" value="FAS1 domain"/>
    <property type="match status" value="2"/>
</dbReference>
<dbReference type="PANTHER" id="PTHR10900:SF124">
    <property type="entry name" value="FI05614P"/>
    <property type="match status" value="1"/>
</dbReference>
<feature type="compositionally biased region" description="Gly residues" evidence="1">
    <location>
        <begin position="611"/>
        <end position="622"/>
    </location>
</feature>
<evidence type="ECO:0000313" key="5">
    <source>
        <dbReference type="Proteomes" id="UP000078200"/>
    </source>
</evidence>
<dbReference type="STRING" id="7395.A0A1A9VH77"/>
<dbReference type="InterPro" id="IPR036378">
    <property type="entry name" value="FAS1_dom_sf"/>
</dbReference>
<dbReference type="Proteomes" id="UP000078200">
    <property type="component" value="Unassembled WGS sequence"/>
</dbReference>
<dbReference type="SUPFAM" id="SSF82153">
    <property type="entry name" value="FAS1 domain"/>
    <property type="match status" value="2"/>
</dbReference>
<dbReference type="VEuPathDB" id="VectorBase:GAUT037195"/>
<feature type="signal peptide" evidence="2">
    <location>
        <begin position="1"/>
        <end position="31"/>
    </location>
</feature>
<dbReference type="SMART" id="SM00554">
    <property type="entry name" value="FAS1"/>
    <property type="match status" value="2"/>
</dbReference>
<sequence length="649" mass="73373">MLRHNKNIWRYFTSPLWLSLLSIMAVTVSSATVLQIDQNLKNIKLIESKFIPDVNVLPADSNINIYDENWQHVRRFMEDGLPVLELYGYKPQRDIPFTLIIPKIDVRTIEKPRLKEFMLEHMIPGRVFNTYADEDNSSFGNSNGHKIVFRKLEKTTTSSSSSSSSSSNSNNNNSNNNNNGDNSGDGSGNAVWLLNGFQILHRVRINDNLIALAIDGYLGDRKSPYSKRNIQEGSNSRYNEPQHLEIRNTTSNFAAHTKIEPILKESKASPLMSFLGSMKTGTKVFQHFLSKSNLTQIMDDGSFTVLIPTDNAFQRWHPIDWGFYPFSVQEFTESVLRNHFLPTQKPLRLNDIKNTDQLLVRTMGGETVIFRGQPTPTVNNVSIMSEYTLSNGNQVFIIAEVLFVSEAVVSKLHQMHKDKETPPLLAFPWFGAQFLSHSFLALERDPRFTQITRYLNNAEIAPHVSGANYTFFVPDDKAFEKLGFDKLSDDILASQRGVKMLLNHFVKGRLYNRDLRDNEVFETIGGGHIKITRNPGSNATSVNNAKIIESEVFVYNLGTMFYIDDILYSHLLREHVVKTKTRTNYGNGGRITTSGTPTDVEIVPNEFNHGENGGSNGGGGGDYSIHDDDFEDEIITPKALPVQFYELPK</sequence>
<reference evidence="4" key="1">
    <citation type="submission" date="2020-05" db="UniProtKB">
        <authorList>
            <consortium name="EnsemblMetazoa"/>
        </authorList>
    </citation>
    <scope>IDENTIFICATION</scope>
    <source>
        <strain evidence="4">TTRI</strain>
    </source>
</reference>
<dbReference type="EnsemblMetazoa" id="GAUT037195-RA">
    <property type="protein sequence ID" value="GAUT037195-PA"/>
    <property type="gene ID" value="GAUT037195"/>
</dbReference>
<dbReference type="InterPro" id="IPR050904">
    <property type="entry name" value="Adhesion/Biosynth-related"/>
</dbReference>
<feature type="domain" description="FAS1" evidence="3">
    <location>
        <begin position="435"/>
        <end position="567"/>
    </location>
</feature>
<protein>
    <recommendedName>
        <fullName evidence="3">FAS1 domain-containing protein</fullName>
    </recommendedName>
</protein>
<feature type="chain" id="PRO_5008399390" description="FAS1 domain-containing protein" evidence="2">
    <location>
        <begin position="32"/>
        <end position="649"/>
    </location>
</feature>
<keyword evidence="5" id="KW-1185">Reference proteome</keyword>
<dbReference type="GO" id="GO:0031012">
    <property type="term" value="C:extracellular matrix"/>
    <property type="evidence" value="ECO:0007669"/>
    <property type="project" value="TreeGrafter"/>
</dbReference>
<evidence type="ECO:0000256" key="2">
    <source>
        <dbReference type="SAM" id="SignalP"/>
    </source>
</evidence>
<dbReference type="AlphaFoldDB" id="A0A1A9VH77"/>
<evidence type="ECO:0000259" key="3">
    <source>
        <dbReference type="PROSITE" id="PS50213"/>
    </source>
</evidence>
<dbReference type="GO" id="GO:0050839">
    <property type="term" value="F:cell adhesion molecule binding"/>
    <property type="evidence" value="ECO:0007669"/>
    <property type="project" value="TreeGrafter"/>
</dbReference>
<accession>A0A1A9VH77</accession>
<keyword evidence="2" id="KW-0732">Signal</keyword>
<dbReference type="FunFam" id="2.30.180.10:FF:000044">
    <property type="entry name" value="Uncharacterized protein, isoform A"/>
    <property type="match status" value="1"/>
</dbReference>
<dbReference type="Pfam" id="PF02469">
    <property type="entry name" value="Fasciclin"/>
    <property type="match status" value="2"/>
</dbReference>
<organism evidence="4 5">
    <name type="scientific">Glossina austeni</name>
    <name type="common">Savannah tsetse fly</name>
    <dbReference type="NCBI Taxonomy" id="7395"/>
    <lineage>
        <taxon>Eukaryota</taxon>
        <taxon>Metazoa</taxon>
        <taxon>Ecdysozoa</taxon>
        <taxon>Arthropoda</taxon>
        <taxon>Hexapoda</taxon>
        <taxon>Insecta</taxon>
        <taxon>Pterygota</taxon>
        <taxon>Neoptera</taxon>
        <taxon>Endopterygota</taxon>
        <taxon>Diptera</taxon>
        <taxon>Brachycera</taxon>
        <taxon>Muscomorpha</taxon>
        <taxon>Hippoboscoidea</taxon>
        <taxon>Glossinidae</taxon>
        <taxon>Glossina</taxon>
    </lineage>
</organism>
<feature type="region of interest" description="Disordered" evidence="1">
    <location>
        <begin position="606"/>
        <end position="627"/>
    </location>
</feature>
<evidence type="ECO:0000256" key="1">
    <source>
        <dbReference type="SAM" id="MobiDB-lite"/>
    </source>
</evidence>
<dbReference type="GO" id="GO:0030198">
    <property type="term" value="P:extracellular matrix organization"/>
    <property type="evidence" value="ECO:0007669"/>
    <property type="project" value="TreeGrafter"/>
</dbReference>
<evidence type="ECO:0000313" key="4">
    <source>
        <dbReference type="EnsemblMetazoa" id="GAUT037195-PA"/>
    </source>
</evidence>
<feature type="region of interest" description="Disordered" evidence="1">
    <location>
        <begin position="153"/>
        <end position="184"/>
    </location>
</feature>
<name>A0A1A9VH77_GLOAU</name>
<proteinExistence type="predicted"/>